<sequence>MNRIKEVIKEQGFTITSLADKLGIARESLSRMIVSPSYPTLEKISNALNVPIWQLFVSPVEVTGEGELTALIQHKGDFYKASTIEELEQIVAEIKDKAN</sequence>
<dbReference type="RefSeq" id="WP_029428555.1">
    <property type="nucleotide sequence ID" value="NZ_CP012801.1"/>
</dbReference>
<dbReference type="KEGG" id="bcel:BcellWH2_00834"/>
<accession>A0A0P0GJV3</accession>
<evidence type="ECO:0000313" key="2">
    <source>
        <dbReference type="EMBL" id="ALJ58097.1"/>
    </source>
</evidence>
<organism evidence="2 3">
    <name type="scientific">Bacteroides cellulosilyticus</name>
    <dbReference type="NCBI Taxonomy" id="246787"/>
    <lineage>
        <taxon>Bacteria</taxon>
        <taxon>Pseudomonadati</taxon>
        <taxon>Bacteroidota</taxon>
        <taxon>Bacteroidia</taxon>
        <taxon>Bacteroidales</taxon>
        <taxon>Bacteroidaceae</taxon>
        <taxon>Bacteroides</taxon>
    </lineage>
</organism>
<gene>
    <name evidence="2" type="primary">sinR_1</name>
    <name evidence="2" type="ORF">BcellWH2_00834</name>
</gene>
<feature type="domain" description="HTH cro/C1-type" evidence="1">
    <location>
        <begin position="4"/>
        <end position="55"/>
    </location>
</feature>
<dbReference type="PATRIC" id="fig|246787.4.peg.860"/>
<dbReference type="SUPFAM" id="SSF47413">
    <property type="entry name" value="lambda repressor-like DNA-binding domains"/>
    <property type="match status" value="1"/>
</dbReference>
<dbReference type="PROSITE" id="PS50943">
    <property type="entry name" value="HTH_CROC1"/>
    <property type="match status" value="1"/>
</dbReference>
<dbReference type="Proteomes" id="UP000061809">
    <property type="component" value="Chromosome"/>
</dbReference>
<proteinExistence type="predicted"/>
<dbReference type="GO" id="GO:0003677">
    <property type="term" value="F:DNA binding"/>
    <property type="evidence" value="ECO:0007669"/>
    <property type="project" value="InterPro"/>
</dbReference>
<dbReference type="Pfam" id="PF01381">
    <property type="entry name" value="HTH_3"/>
    <property type="match status" value="1"/>
</dbReference>
<dbReference type="Gene3D" id="1.10.260.40">
    <property type="entry name" value="lambda repressor-like DNA-binding domains"/>
    <property type="match status" value="1"/>
</dbReference>
<reference evidence="2 3" key="1">
    <citation type="journal article" date="2015" name="Science">
        <title>Genetic determinants of in vivo fitness and diet responsiveness in multiple human gut Bacteroides.</title>
        <authorList>
            <person name="Wu M."/>
            <person name="McNulty N.P."/>
            <person name="Rodionov D.A."/>
            <person name="Khoroshkin M.S."/>
            <person name="Griffin N.W."/>
            <person name="Cheng J."/>
            <person name="Latreille P."/>
            <person name="Kerstetter R.A."/>
            <person name="Terrapon N."/>
            <person name="Henrissat B."/>
            <person name="Osterman A.L."/>
            <person name="Gordon J.I."/>
        </authorList>
    </citation>
    <scope>NUCLEOTIDE SEQUENCE [LARGE SCALE GENOMIC DNA]</scope>
    <source>
        <strain evidence="2 3">WH2</strain>
    </source>
</reference>
<evidence type="ECO:0000259" key="1">
    <source>
        <dbReference type="PROSITE" id="PS50943"/>
    </source>
</evidence>
<dbReference type="AlphaFoldDB" id="A0A0P0GJV3"/>
<dbReference type="InterPro" id="IPR001387">
    <property type="entry name" value="Cro/C1-type_HTH"/>
</dbReference>
<evidence type="ECO:0000313" key="3">
    <source>
        <dbReference type="Proteomes" id="UP000061809"/>
    </source>
</evidence>
<protein>
    <submittedName>
        <fullName evidence="2">HTH-type transcriptional regulator SinR</fullName>
    </submittedName>
</protein>
<dbReference type="SMART" id="SM00530">
    <property type="entry name" value="HTH_XRE"/>
    <property type="match status" value="1"/>
</dbReference>
<dbReference type="EMBL" id="CP012801">
    <property type="protein sequence ID" value="ALJ58097.1"/>
    <property type="molecule type" value="Genomic_DNA"/>
</dbReference>
<dbReference type="InterPro" id="IPR010982">
    <property type="entry name" value="Lambda_DNA-bd_dom_sf"/>
</dbReference>
<dbReference type="CDD" id="cd00093">
    <property type="entry name" value="HTH_XRE"/>
    <property type="match status" value="1"/>
</dbReference>
<name>A0A0P0GJV3_9BACE</name>